<evidence type="ECO:0000256" key="1">
    <source>
        <dbReference type="SAM" id="MobiDB-lite"/>
    </source>
</evidence>
<keyword evidence="2" id="KW-1185">Reference proteome</keyword>
<reference evidence="3" key="1">
    <citation type="submission" date="2025-08" db="UniProtKB">
        <authorList>
            <consortium name="RefSeq"/>
        </authorList>
    </citation>
    <scope>IDENTIFICATION</scope>
</reference>
<sequence length="140" mass="16617">MSMRVVPSMRDWYTRRCRPYRGARRRETSTPDLAVAKIGIARTTFYHESARANEISKDLNGMSRGYRSSDSQKRKCDRQRLSRESMGIAMTRKYFRLNERIDVVFHVRSTKTKDIKARHRKSRYFGNISLESSILFTERK</sequence>
<dbReference type="Proteomes" id="UP000504615">
    <property type="component" value="Unplaced"/>
</dbReference>
<evidence type="ECO:0000313" key="3">
    <source>
        <dbReference type="RefSeq" id="XP_011639104.1"/>
    </source>
</evidence>
<gene>
    <name evidence="3" type="primary">LOC105428461</name>
</gene>
<feature type="compositionally biased region" description="Basic and acidic residues" evidence="1">
    <location>
        <begin position="70"/>
        <end position="81"/>
    </location>
</feature>
<protein>
    <submittedName>
        <fullName evidence="3">Uncharacterized protein LOC105428461 isoform X1</fullName>
    </submittedName>
</protein>
<dbReference type="AlphaFoldDB" id="A0A6I9WAP4"/>
<feature type="region of interest" description="Disordered" evidence="1">
    <location>
        <begin position="58"/>
        <end position="81"/>
    </location>
</feature>
<organism evidence="2 3">
    <name type="scientific">Pogonomyrmex barbatus</name>
    <name type="common">red harvester ant</name>
    <dbReference type="NCBI Taxonomy" id="144034"/>
    <lineage>
        <taxon>Eukaryota</taxon>
        <taxon>Metazoa</taxon>
        <taxon>Ecdysozoa</taxon>
        <taxon>Arthropoda</taxon>
        <taxon>Hexapoda</taxon>
        <taxon>Insecta</taxon>
        <taxon>Pterygota</taxon>
        <taxon>Neoptera</taxon>
        <taxon>Endopterygota</taxon>
        <taxon>Hymenoptera</taxon>
        <taxon>Apocrita</taxon>
        <taxon>Aculeata</taxon>
        <taxon>Formicoidea</taxon>
        <taxon>Formicidae</taxon>
        <taxon>Myrmicinae</taxon>
        <taxon>Pogonomyrmex</taxon>
    </lineage>
</organism>
<evidence type="ECO:0000313" key="2">
    <source>
        <dbReference type="Proteomes" id="UP000504615"/>
    </source>
</evidence>
<dbReference type="RefSeq" id="XP_011639104.1">
    <property type="nucleotide sequence ID" value="XM_011640802.1"/>
</dbReference>
<dbReference type="KEGG" id="pbar:105428461"/>
<dbReference type="GeneID" id="105428461"/>
<accession>A0A6I9WAP4</accession>
<name>A0A6I9WAP4_9HYME</name>
<proteinExistence type="predicted"/>